<reference evidence="1 2" key="1">
    <citation type="journal article" date="2022" name="G3 (Bethesda)">
        <title>Whole-genome sequence and methylome profiling of the almond [Prunus dulcis (Mill.) D.A. Webb] cultivar 'Nonpareil'.</title>
        <authorList>
            <person name="D'Amico-Willman K.M."/>
            <person name="Ouma W.Z."/>
            <person name="Meulia T."/>
            <person name="Sideli G.M."/>
            <person name="Gradziel T.M."/>
            <person name="Fresnedo-Ramirez J."/>
        </authorList>
    </citation>
    <scope>NUCLEOTIDE SEQUENCE [LARGE SCALE GENOMIC DNA]</scope>
    <source>
        <strain evidence="1">Clone GOH B32 T37-40</strain>
    </source>
</reference>
<dbReference type="EMBL" id="JAJFAZ020000002">
    <property type="protein sequence ID" value="KAI5343614.1"/>
    <property type="molecule type" value="Genomic_DNA"/>
</dbReference>
<protein>
    <submittedName>
        <fullName evidence="1">Uncharacterized protein</fullName>
    </submittedName>
</protein>
<proteinExistence type="predicted"/>
<evidence type="ECO:0000313" key="2">
    <source>
        <dbReference type="Proteomes" id="UP001054821"/>
    </source>
</evidence>
<accession>A0AAD4ZF66</accession>
<gene>
    <name evidence="1" type="ORF">L3X38_011490</name>
</gene>
<keyword evidence="2" id="KW-1185">Reference proteome</keyword>
<organism evidence="1 2">
    <name type="scientific">Prunus dulcis</name>
    <name type="common">Almond</name>
    <name type="synonym">Amygdalus dulcis</name>
    <dbReference type="NCBI Taxonomy" id="3755"/>
    <lineage>
        <taxon>Eukaryota</taxon>
        <taxon>Viridiplantae</taxon>
        <taxon>Streptophyta</taxon>
        <taxon>Embryophyta</taxon>
        <taxon>Tracheophyta</taxon>
        <taxon>Spermatophyta</taxon>
        <taxon>Magnoliopsida</taxon>
        <taxon>eudicotyledons</taxon>
        <taxon>Gunneridae</taxon>
        <taxon>Pentapetalae</taxon>
        <taxon>rosids</taxon>
        <taxon>fabids</taxon>
        <taxon>Rosales</taxon>
        <taxon>Rosaceae</taxon>
        <taxon>Amygdaloideae</taxon>
        <taxon>Amygdaleae</taxon>
        <taxon>Prunus</taxon>
    </lineage>
</organism>
<dbReference type="AlphaFoldDB" id="A0AAD4ZF66"/>
<evidence type="ECO:0000313" key="1">
    <source>
        <dbReference type="EMBL" id="KAI5343614.1"/>
    </source>
</evidence>
<comment type="caution">
    <text evidence="1">The sequence shown here is derived from an EMBL/GenBank/DDBJ whole genome shotgun (WGS) entry which is preliminary data.</text>
</comment>
<sequence length="88" mass="9443">MTLGSFCLWACSGCRSSLEATNWLKSPLAKLPPCARSALREKLAPLNILNLTKTCSSLSLAVSLALLCSLHTTSSINRILLSVQPKID</sequence>
<name>A0AAD4ZF66_PRUDU</name>
<dbReference type="Proteomes" id="UP001054821">
    <property type="component" value="Chromosome 2"/>
</dbReference>